<evidence type="ECO:0000256" key="11">
    <source>
        <dbReference type="ARBA" id="ARBA00023268"/>
    </source>
</evidence>
<comment type="pathway">
    <text evidence="1 14">Cofactor biosynthesis; FAD biosynthesis; FAD from FMN: step 1/1.</text>
</comment>
<dbReference type="GO" id="GO:0009231">
    <property type="term" value="P:riboflavin biosynthetic process"/>
    <property type="evidence" value="ECO:0007669"/>
    <property type="project" value="InterPro"/>
</dbReference>
<comment type="caution">
    <text evidence="16">The sequence shown here is derived from an EMBL/GenBank/DDBJ whole genome shotgun (WGS) entry which is preliminary data.</text>
</comment>
<dbReference type="Proteomes" id="UP000766246">
    <property type="component" value="Unassembled WGS sequence"/>
</dbReference>
<dbReference type="InterPro" id="IPR015864">
    <property type="entry name" value="FAD_synthase"/>
</dbReference>
<proteinExistence type="inferred from homology"/>
<keyword evidence="9 14" id="KW-0274">FAD</keyword>
<dbReference type="SMART" id="SM00904">
    <property type="entry name" value="Flavokinase"/>
    <property type="match status" value="1"/>
</dbReference>
<keyword evidence="5 14" id="KW-0808">Transferase</keyword>
<keyword evidence="8 14" id="KW-0418">Kinase</keyword>
<evidence type="ECO:0000256" key="13">
    <source>
        <dbReference type="ARBA" id="ARBA00049494"/>
    </source>
</evidence>
<dbReference type="EMBL" id="SVER01000018">
    <property type="protein sequence ID" value="MBE5919777.1"/>
    <property type="molecule type" value="Genomic_DNA"/>
</dbReference>
<evidence type="ECO:0000256" key="12">
    <source>
        <dbReference type="ARBA" id="ARBA00047880"/>
    </source>
</evidence>
<evidence type="ECO:0000256" key="9">
    <source>
        <dbReference type="ARBA" id="ARBA00022827"/>
    </source>
</evidence>
<dbReference type="GO" id="GO:0003919">
    <property type="term" value="F:FMN adenylyltransferase activity"/>
    <property type="evidence" value="ECO:0007669"/>
    <property type="project" value="UniProtKB-UniRule"/>
</dbReference>
<dbReference type="InterPro" id="IPR023468">
    <property type="entry name" value="Riboflavin_kinase"/>
</dbReference>
<evidence type="ECO:0000313" key="17">
    <source>
        <dbReference type="Proteomes" id="UP000766246"/>
    </source>
</evidence>
<evidence type="ECO:0000256" key="5">
    <source>
        <dbReference type="ARBA" id="ARBA00022679"/>
    </source>
</evidence>
<dbReference type="Pfam" id="PF06574">
    <property type="entry name" value="FAD_syn"/>
    <property type="match status" value="1"/>
</dbReference>
<dbReference type="GO" id="GO:0008531">
    <property type="term" value="F:riboflavin kinase activity"/>
    <property type="evidence" value="ECO:0007669"/>
    <property type="project" value="UniProtKB-UniRule"/>
</dbReference>
<dbReference type="InterPro" id="IPR015865">
    <property type="entry name" value="Riboflavin_kinase_bac/euk"/>
</dbReference>
<dbReference type="GO" id="GO:0005524">
    <property type="term" value="F:ATP binding"/>
    <property type="evidence" value="ECO:0007669"/>
    <property type="project" value="UniProtKB-UniRule"/>
</dbReference>
<dbReference type="Gene3D" id="3.40.50.620">
    <property type="entry name" value="HUPs"/>
    <property type="match status" value="1"/>
</dbReference>
<evidence type="ECO:0000259" key="15">
    <source>
        <dbReference type="SMART" id="SM00904"/>
    </source>
</evidence>
<organism evidence="16 17">
    <name type="scientific">Pseudobutyrivibrio ruminis</name>
    <dbReference type="NCBI Taxonomy" id="46206"/>
    <lineage>
        <taxon>Bacteria</taxon>
        <taxon>Bacillati</taxon>
        <taxon>Bacillota</taxon>
        <taxon>Clostridia</taxon>
        <taxon>Lachnospirales</taxon>
        <taxon>Lachnospiraceae</taxon>
        <taxon>Pseudobutyrivibrio</taxon>
    </lineage>
</organism>
<evidence type="ECO:0000256" key="3">
    <source>
        <dbReference type="ARBA" id="ARBA00022630"/>
    </source>
</evidence>
<dbReference type="InterPro" id="IPR002606">
    <property type="entry name" value="Riboflavin_kinase_bac"/>
</dbReference>
<comment type="catalytic activity">
    <reaction evidence="12 14">
        <text>riboflavin + ATP = FMN + ADP + H(+)</text>
        <dbReference type="Rhea" id="RHEA:14357"/>
        <dbReference type="ChEBI" id="CHEBI:15378"/>
        <dbReference type="ChEBI" id="CHEBI:30616"/>
        <dbReference type="ChEBI" id="CHEBI:57986"/>
        <dbReference type="ChEBI" id="CHEBI:58210"/>
        <dbReference type="ChEBI" id="CHEBI:456216"/>
        <dbReference type="EC" id="2.7.1.26"/>
    </reaction>
</comment>
<keyword evidence="10 14" id="KW-0067">ATP-binding</keyword>
<gene>
    <name evidence="16" type="ORF">E7272_08015</name>
</gene>
<reference evidence="16" key="1">
    <citation type="submission" date="2019-04" db="EMBL/GenBank/DDBJ databases">
        <title>Evolution of Biomass-Degrading Anaerobic Consortia Revealed by Metagenomics.</title>
        <authorList>
            <person name="Peng X."/>
        </authorList>
    </citation>
    <scope>NUCLEOTIDE SEQUENCE</scope>
    <source>
        <strain evidence="16">SIG311</strain>
    </source>
</reference>
<evidence type="ECO:0000256" key="7">
    <source>
        <dbReference type="ARBA" id="ARBA00022741"/>
    </source>
</evidence>
<evidence type="ECO:0000256" key="1">
    <source>
        <dbReference type="ARBA" id="ARBA00004726"/>
    </source>
</evidence>
<evidence type="ECO:0000256" key="4">
    <source>
        <dbReference type="ARBA" id="ARBA00022643"/>
    </source>
</evidence>
<feature type="domain" description="Riboflavin kinase" evidence="15">
    <location>
        <begin position="179"/>
        <end position="304"/>
    </location>
</feature>
<keyword evidence="3 14" id="KW-0285">Flavoprotein</keyword>
<keyword evidence="7 14" id="KW-0547">Nucleotide-binding</keyword>
<comment type="similarity">
    <text evidence="14">Belongs to the ribF family.</text>
</comment>
<keyword evidence="4 14" id="KW-0288">FMN</keyword>
<evidence type="ECO:0000256" key="2">
    <source>
        <dbReference type="ARBA" id="ARBA00005201"/>
    </source>
</evidence>
<evidence type="ECO:0000256" key="8">
    <source>
        <dbReference type="ARBA" id="ARBA00022777"/>
    </source>
</evidence>
<dbReference type="Pfam" id="PF01687">
    <property type="entry name" value="Flavokinase"/>
    <property type="match status" value="1"/>
</dbReference>
<dbReference type="SUPFAM" id="SSF52374">
    <property type="entry name" value="Nucleotidylyl transferase"/>
    <property type="match status" value="1"/>
</dbReference>
<dbReference type="EC" id="2.7.7.2" evidence="14"/>
<dbReference type="InterPro" id="IPR023465">
    <property type="entry name" value="Riboflavin_kinase_dom_sf"/>
</dbReference>
<name>A0A927U9T9_9FIRM</name>
<dbReference type="GO" id="GO:0009398">
    <property type="term" value="P:FMN biosynthetic process"/>
    <property type="evidence" value="ECO:0007669"/>
    <property type="project" value="UniProtKB-UniRule"/>
</dbReference>
<dbReference type="PIRSF" id="PIRSF004491">
    <property type="entry name" value="FAD_Synth"/>
    <property type="match status" value="1"/>
</dbReference>
<keyword evidence="11" id="KW-0511">Multifunctional enzyme</keyword>
<evidence type="ECO:0000313" key="16">
    <source>
        <dbReference type="EMBL" id="MBE5919777.1"/>
    </source>
</evidence>
<comment type="pathway">
    <text evidence="2 14">Cofactor biosynthesis; FMN biosynthesis; FMN from riboflavin (ATP route): step 1/1.</text>
</comment>
<dbReference type="InterPro" id="IPR014729">
    <property type="entry name" value="Rossmann-like_a/b/a_fold"/>
</dbReference>
<keyword evidence="6 14" id="KW-0548">Nucleotidyltransferase</keyword>
<dbReference type="NCBIfam" id="TIGR00083">
    <property type="entry name" value="ribF"/>
    <property type="match status" value="1"/>
</dbReference>
<evidence type="ECO:0000256" key="14">
    <source>
        <dbReference type="PIRNR" id="PIRNR004491"/>
    </source>
</evidence>
<dbReference type="GO" id="GO:0006747">
    <property type="term" value="P:FAD biosynthetic process"/>
    <property type="evidence" value="ECO:0007669"/>
    <property type="project" value="UniProtKB-UniRule"/>
</dbReference>
<evidence type="ECO:0000256" key="10">
    <source>
        <dbReference type="ARBA" id="ARBA00022840"/>
    </source>
</evidence>
<dbReference type="EC" id="2.7.1.26" evidence="14"/>
<dbReference type="SUPFAM" id="SSF82114">
    <property type="entry name" value="Riboflavin kinase-like"/>
    <property type="match status" value="1"/>
</dbReference>
<dbReference type="NCBIfam" id="NF004162">
    <property type="entry name" value="PRK05627.1-5"/>
    <property type="match status" value="1"/>
</dbReference>
<protein>
    <recommendedName>
        <fullName evidence="14">Riboflavin biosynthesis protein</fullName>
    </recommendedName>
    <domain>
        <recommendedName>
            <fullName evidence="14">Riboflavin kinase</fullName>
            <ecNumber evidence="14">2.7.1.26</ecNumber>
        </recommendedName>
        <alternativeName>
            <fullName evidence="14">Flavokinase</fullName>
        </alternativeName>
    </domain>
    <domain>
        <recommendedName>
            <fullName evidence="14">FMN adenylyltransferase</fullName>
            <ecNumber evidence="14">2.7.7.2</ecNumber>
        </recommendedName>
        <alternativeName>
            <fullName evidence="14">FAD pyrophosphorylase</fullName>
        </alternativeName>
        <alternativeName>
            <fullName evidence="14">FAD synthase</fullName>
        </alternativeName>
    </domain>
</protein>
<accession>A0A927U9T9</accession>
<comment type="catalytic activity">
    <reaction evidence="13 14">
        <text>FMN + ATP + H(+) = FAD + diphosphate</text>
        <dbReference type="Rhea" id="RHEA:17237"/>
        <dbReference type="ChEBI" id="CHEBI:15378"/>
        <dbReference type="ChEBI" id="CHEBI:30616"/>
        <dbReference type="ChEBI" id="CHEBI:33019"/>
        <dbReference type="ChEBI" id="CHEBI:57692"/>
        <dbReference type="ChEBI" id="CHEBI:58210"/>
        <dbReference type="EC" id="2.7.7.2"/>
    </reaction>
</comment>
<evidence type="ECO:0000256" key="6">
    <source>
        <dbReference type="ARBA" id="ARBA00022695"/>
    </source>
</evidence>
<dbReference type="AlphaFoldDB" id="A0A927U9T9"/>
<sequence>MEYLHSLFDTKLDCDTAITVGKFDGVHRGHHLLASDIISKNNEGLASCMITFTNSPRQVINDDNSPSLITNKERMYMLEQGGLNYLIECPFDERLMNTEAFDFIKFLCDNLNMKYMVSGSDFTFGKYGAGNTSMLKDISKDLGFEYKEIKKIQINDRDISSTYIREELKEGHIDIVNEMLGYDYFVWGEVVHGAHLGTKIGIPTINIMPSALKLVPKFGVYVTNIDFDGRIYHGVTNVGTKPSVSDKNIVGIETHILDYNGDLYGKYVKVTFKAFLRPEMKFDSVDELKTQMAKDKIVAKDYFNKG</sequence>
<dbReference type="CDD" id="cd02064">
    <property type="entry name" value="FAD_synthetase_N"/>
    <property type="match status" value="1"/>
</dbReference>
<dbReference type="PANTHER" id="PTHR22749:SF6">
    <property type="entry name" value="RIBOFLAVIN KINASE"/>
    <property type="match status" value="1"/>
</dbReference>
<dbReference type="PANTHER" id="PTHR22749">
    <property type="entry name" value="RIBOFLAVIN KINASE/FMN ADENYLYLTRANSFERASE"/>
    <property type="match status" value="1"/>
</dbReference>
<dbReference type="Gene3D" id="2.40.30.30">
    <property type="entry name" value="Riboflavin kinase-like"/>
    <property type="match status" value="1"/>
</dbReference>